<reference evidence="3" key="1">
    <citation type="submission" date="2015-08" db="EMBL/GenBank/DDBJ databases">
        <authorList>
            <person name="Varghese N."/>
        </authorList>
    </citation>
    <scope>NUCLEOTIDE SEQUENCE [LARGE SCALE GENOMIC DNA]</scope>
    <source>
        <strain evidence="3">DSM 18181</strain>
    </source>
</reference>
<evidence type="ECO:0000313" key="2">
    <source>
        <dbReference type="EMBL" id="CUA96981.1"/>
    </source>
</evidence>
<sequence>MLLRDSFRCMLKEDVQESRRRILQRVIDEEFGGNEAAFGRRLGYKDGAFVRQMLSGGKAITEKTVIKIVTAIPKLNGWFSSAPPIIQAQPHELTLSQILDQLALAVHRVAPDKREAVADLLHALALHPGELAIREALEKLMQSSTTHNTRAAVSTNDFVGTPPTANQDIPGFLKK</sequence>
<feature type="region of interest" description="Disordered" evidence="1">
    <location>
        <begin position="151"/>
        <end position="175"/>
    </location>
</feature>
<dbReference type="STRING" id="339866.GCA_001418255_01553"/>
<proteinExistence type="predicted"/>
<evidence type="ECO:0000313" key="3">
    <source>
        <dbReference type="Proteomes" id="UP000183649"/>
    </source>
</evidence>
<evidence type="ECO:0000256" key="1">
    <source>
        <dbReference type="SAM" id="MobiDB-lite"/>
    </source>
</evidence>
<feature type="compositionally biased region" description="Polar residues" evidence="1">
    <location>
        <begin position="151"/>
        <end position="167"/>
    </location>
</feature>
<dbReference type="AlphaFoldDB" id="A0A0K6I1L9"/>
<accession>A0A0K6I1L9</accession>
<gene>
    <name evidence="2" type="ORF">Ga0061069_10547</name>
</gene>
<dbReference type="EMBL" id="CYHF01000005">
    <property type="protein sequence ID" value="CUA96981.1"/>
    <property type="molecule type" value="Genomic_DNA"/>
</dbReference>
<dbReference type="RefSeq" id="WP_211263356.1">
    <property type="nucleotide sequence ID" value="NZ_CYHF01000005.1"/>
</dbReference>
<dbReference type="Proteomes" id="UP000183649">
    <property type="component" value="Unassembled WGS sequence"/>
</dbReference>
<organism evidence="2 3">
    <name type="scientific">Thiomonas bhubaneswarensis</name>
    <dbReference type="NCBI Taxonomy" id="339866"/>
    <lineage>
        <taxon>Bacteria</taxon>
        <taxon>Pseudomonadati</taxon>
        <taxon>Pseudomonadota</taxon>
        <taxon>Betaproteobacteria</taxon>
        <taxon>Burkholderiales</taxon>
        <taxon>Thiomonas</taxon>
    </lineage>
</organism>
<protein>
    <submittedName>
        <fullName evidence="2">Uncharacterized protein</fullName>
    </submittedName>
</protein>
<name>A0A0K6I1L9_9BURK</name>
<keyword evidence="3" id="KW-1185">Reference proteome</keyword>